<sequence>MELWAQRPCPPQAEPMEETDSLWGRVVSCWIQVPQGRVRHGAFTLFQANGKPLEEGFFKAGQPHGPWKQYHLSGAISLTGGFFLGGKSQVWEAKDPQGKTLYTLSFPGPAYEPKGPIYDGTDIRGVDAKGQPFTIGESGNPPWVDRKTGAFAPYFVGQSFSSKPKP</sequence>
<keyword evidence="2" id="KW-1185">Reference proteome</keyword>
<gene>
    <name evidence="1" type="ORF">D7Y13_19715</name>
</gene>
<accession>A0ABX9QI87</accession>
<evidence type="ECO:0000313" key="1">
    <source>
        <dbReference type="EMBL" id="RKI06663.1"/>
    </source>
</evidence>
<evidence type="ECO:0000313" key="2">
    <source>
        <dbReference type="Proteomes" id="UP000278907"/>
    </source>
</evidence>
<name>A0ABX9QI87_9BACT</name>
<dbReference type="EMBL" id="RAWI01000145">
    <property type="protein sequence ID" value="RKI06663.1"/>
    <property type="molecule type" value="Genomic_DNA"/>
</dbReference>
<comment type="caution">
    <text evidence="1">The sequence shown here is derived from an EMBL/GenBank/DDBJ whole genome shotgun (WGS) entry which is preliminary data.</text>
</comment>
<reference evidence="1 2" key="1">
    <citation type="submission" date="2018-09" db="EMBL/GenBank/DDBJ databases">
        <authorList>
            <person name="Livingstone P.G."/>
            <person name="Whitworth D.E."/>
        </authorList>
    </citation>
    <scope>NUCLEOTIDE SEQUENCE [LARGE SCALE GENOMIC DNA]</scope>
    <source>
        <strain evidence="1 2">CA031B</strain>
    </source>
</reference>
<dbReference type="Proteomes" id="UP000278907">
    <property type="component" value="Unassembled WGS sequence"/>
</dbReference>
<protein>
    <submittedName>
        <fullName evidence="1">Uncharacterized protein</fullName>
    </submittedName>
</protein>
<dbReference type="Gene3D" id="2.20.110.10">
    <property type="entry name" value="Histone H3 K4-specific methyltransferase SET7/9 N-terminal domain"/>
    <property type="match status" value="1"/>
</dbReference>
<dbReference type="SUPFAM" id="SSF82185">
    <property type="entry name" value="Histone H3 K4-specific methyltransferase SET7/9 N-terminal domain"/>
    <property type="match status" value="1"/>
</dbReference>
<proteinExistence type="predicted"/>
<organism evidence="1 2">
    <name type="scientific">Corallococcus praedator</name>
    <dbReference type="NCBI Taxonomy" id="2316724"/>
    <lineage>
        <taxon>Bacteria</taxon>
        <taxon>Pseudomonadati</taxon>
        <taxon>Myxococcota</taxon>
        <taxon>Myxococcia</taxon>
        <taxon>Myxococcales</taxon>
        <taxon>Cystobacterineae</taxon>
        <taxon>Myxococcaceae</taxon>
        <taxon>Corallococcus</taxon>
    </lineage>
</organism>